<organism evidence="2 3">
    <name type="scientific">Ordospora colligata OC4</name>
    <dbReference type="NCBI Taxonomy" id="1354746"/>
    <lineage>
        <taxon>Eukaryota</taxon>
        <taxon>Fungi</taxon>
        <taxon>Fungi incertae sedis</taxon>
        <taxon>Microsporidia</taxon>
        <taxon>Ordosporidae</taxon>
        <taxon>Ordospora</taxon>
    </lineage>
</organism>
<dbReference type="RefSeq" id="XP_014563194.1">
    <property type="nucleotide sequence ID" value="XM_014707708.1"/>
</dbReference>
<dbReference type="STRING" id="1354746.A0A0B2UJC2"/>
<reference evidence="2 3" key="1">
    <citation type="journal article" date="2014" name="MBio">
        <title>The Ordospora colligata genome; evolution of extreme reduction in microsporidia and host-to-parasite horizontal gene transfer.</title>
        <authorList>
            <person name="Pombert J.-F."/>
            <person name="Haag K.L."/>
            <person name="Beidas S."/>
            <person name="Ebert D."/>
            <person name="Keeling P.J."/>
        </authorList>
    </citation>
    <scope>NUCLEOTIDE SEQUENCE [LARGE SCALE GENOMIC DNA]</scope>
    <source>
        <strain evidence="2 3">OC4</strain>
    </source>
</reference>
<feature type="transmembrane region" description="Helical" evidence="1">
    <location>
        <begin position="213"/>
        <end position="233"/>
    </location>
</feature>
<accession>A0A0B2UJC2</accession>
<evidence type="ECO:0000256" key="1">
    <source>
        <dbReference type="SAM" id="Phobius"/>
    </source>
</evidence>
<keyword evidence="3" id="KW-1185">Reference proteome</keyword>
<dbReference type="GeneID" id="26262292"/>
<dbReference type="InParanoid" id="A0A0B2UJC2"/>
<dbReference type="EMBL" id="JOKQ01000009">
    <property type="protein sequence ID" value="KHN69152.1"/>
    <property type="molecule type" value="Genomic_DNA"/>
</dbReference>
<dbReference type="InterPro" id="IPR031537">
    <property type="entry name" value="DUF5092"/>
</dbReference>
<name>A0A0B2UJC2_9MICR</name>
<keyword evidence="1" id="KW-0812">Transmembrane</keyword>
<sequence length="282" mass="32541">MEECLVQAAMRARSEIAFECNIKDACIQPYCKVLDTDAIEAFTLEKFKTLMILCMKEEKDFVIAMVTTRDPSTDNPFYSYYSAIDLNNFLFCVEGGYLMNRMGVKNPANNLSITEKVLYYRILHKELLGIWKDYCSRYDRDSVAKDHEIVYIKAEYFAYYEDFLFDSSVRQYFSSNSDGNECFTHGFSSTGDSLTIVDDQLENYHDDKFSLKIILYTNMGTILAIFTICMLVGSREVLMTVLAPLLLTMFFSVIFLVLYVLLFETPECLESILNLGKRCLSE</sequence>
<protein>
    <submittedName>
        <fullName evidence="2">Uncharacterized protein</fullName>
    </submittedName>
</protein>
<dbReference type="HOGENOM" id="CLU_073630_0_0_1"/>
<dbReference type="OrthoDB" id="2189509at2759"/>
<feature type="transmembrane region" description="Helical" evidence="1">
    <location>
        <begin position="239"/>
        <end position="262"/>
    </location>
</feature>
<evidence type="ECO:0000313" key="2">
    <source>
        <dbReference type="EMBL" id="KHN69152.1"/>
    </source>
</evidence>
<dbReference type="VEuPathDB" id="MicrosporidiaDB:M896_090780"/>
<keyword evidence="1" id="KW-1133">Transmembrane helix</keyword>
<dbReference type="AlphaFoldDB" id="A0A0B2UJC2"/>
<comment type="caution">
    <text evidence="2">The sequence shown here is derived from an EMBL/GenBank/DDBJ whole genome shotgun (WGS) entry which is preliminary data.</text>
</comment>
<gene>
    <name evidence="2" type="ORF">M896_090780</name>
</gene>
<evidence type="ECO:0000313" key="3">
    <source>
        <dbReference type="Proteomes" id="UP000031056"/>
    </source>
</evidence>
<keyword evidence="1" id="KW-0472">Membrane</keyword>
<dbReference type="Proteomes" id="UP000031056">
    <property type="component" value="Unassembled WGS sequence"/>
</dbReference>
<dbReference type="Pfam" id="PF17010">
    <property type="entry name" value="DUF5092"/>
    <property type="match status" value="1"/>
</dbReference>
<proteinExistence type="predicted"/>